<gene>
    <name evidence="1" type="ORF">HUG15_14630</name>
</gene>
<organism evidence="1 2">
    <name type="scientific">Salicibibacter cibarius</name>
    <dbReference type="NCBI Taxonomy" id="2743000"/>
    <lineage>
        <taxon>Bacteria</taxon>
        <taxon>Bacillati</taxon>
        <taxon>Bacillota</taxon>
        <taxon>Bacilli</taxon>
        <taxon>Bacillales</taxon>
        <taxon>Bacillaceae</taxon>
        <taxon>Salicibibacter</taxon>
    </lineage>
</organism>
<keyword evidence="2" id="KW-1185">Reference proteome</keyword>
<dbReference type="Proteomes" id="UP000595823">
    <property type="component" value="Chromosome"/>
</dbReference>
<name>A0A7T6Z454_9BACI</name>
<dbReference type="Gene3D" id="2.10.260.10">
    <property type="match status" value="1"/>
</dbReference>
<accession>A0A7T6Z454</accession>
<dbReference type="RefSeq" id="WP_200123808.1">
    <property type="nucleotide sequence ID" value="NZ_CP054705.1"/>
</dbReference>
<dbReference type="KEGG" id="scia:HUG15_14630"/>
<dbReference type="AlphaFoldDB" id="A0A7T6Z454"/>
<proteinExistence type="predicted"/>
<sequence>MQTTLKKQGNSDALTFRSAWKEGLGIDANTVLDVTVDYQNRRLIVEPAKVERKKYDIKELAAIAKNQQQPELDEFDFVGDELL</sequence>
<dbReference type="SUPFAM" id="SSF89447">
    <property type="entry name" value="AbrB/MazE/MraZ-like"/>
    <property type="match status" value="1"/>
</dbReference>
<dbReference type="InterPro" id="IPR037914">
    <property type="entry name" value="SpoVT-AbrB_sf"/>
</dbReference>
<evidence type="ECO:0000313" key="1">
    <source>
        <dbReference type="EMBL" id="QQK76680.1"/>
    </source>
</evidence>
<evidence type="ECO:0000313" key="2">
    <source>
        <dbReference type="Proteomes" id="UP000595823"/>
    </source>
</evidence>
<dbReference type="EMBL" id="CP054705">
    <property type="protein sequence ID" value="QQK76680.1"/>
    <property type="molecule type" value="Genomic_DNA"/>
</dbReference>
<reference evidence="1 2" key="1">
    <citation type="submission" date="2020-06" db="EMBL/GenBank/DDBJ databases">
        <title>Genomic analysis of Salicibibacter sp. NKC5-3.</title>
        <authorList>
            <person name="Oh Y.J."/>
        </authorList>
    </citation>
    <scope>NUCLEOTIDE SEQUENCE [LARGE SCALE GENOMIC DNA]</scope>
    <source>
        <strain evidence="1 2">NKC5-3</strain>
    </source>
</reference>
<protein>
    <recommendedName>
        <fullName evidence="3">AbrB/MazE/SpoVT family DNA-binding domain-containing protein</fullName>
    </recommendedName>
</protein>
<evidence type="ECO:0008006" key="3">
    <source>
        <dbReference type="Google" id="ProtNLM"/>
    </source>
</evidence>